<gene>
    <name evidence="2" type="ORF">KSZ_58700</name>
</gene>
<accession>A0ABQ3VQA4</accession>
<name>A0ABQ3VQA4_9CHLR</name>
<feature type="region of interest" description="Disordered" evidence="1">
    <location>
        <begin position="1"/>
        <end position="69"/>
    </location>
</feature>
<dbReference type="Proteomes" id="UP000635565">
    <property type="component" value="Unassembled WGS sequence"/>
</dbReference>
<protein>
    <submittedName>
        <fullName evidence="2">Uncharacterized protein</fullName>
    </submittedName>
</protein>
<evidence type="ECO:0000313" key="3">
    <source>
        <dbReference type="Proteomes" id="UP000635565"/>
    </source>
</evidence>
<dbReference type="EMBL" id="BNJJ01000019">
    <property type="protein sequence ID" value="GHO87864.1"/>
    <property type="molecule type" value="Genomic_DNA"/>
</dbReference>
<organism evidence="2 3">
    <name type="scientific">Dictyobacter formicarum</name>
    <dbReference type="NCBI Taxonomy" id="2778368"/>
    <lineage>
        <taxon>Bacteria</taxon>
        <taxon>Bacillati</taxon>
        <taxon>Chloroflexota</taxon>
        <taxon>Ktedonobacteria</taxon>
        <taxon>Ktedonobacterales</taxon>
        <taxon>Dictyobacteraceae</taxon>
        <taxon>Dictyobacter</taxon>
    </lineage>
</organism>
<feature type="compositionally biased region" description="Basic residues" evidence="1">
    <location>
        <begin position="10"/>
        <end position="22"/>
    </location>
</feature>
<reference evidence="2 3" key="1">
    <citation type="journal article" date="2021" name="Int. J. Syst. Evol. Microbiol.">
        <title>Reticulibacter mediterranei gen. nov., sp. nov., within the new family Reticulibacteraceae fam. nov., and Ktedonospora formicarum gen. nov., sp. nov., Ktedonobacter robiniae sp. nov., Dictyobacter formicarum sp. nov. and Dictyobacter arantiisoli sp. nov., belonging to the class Ktedonobacteria.</title>
        <authorList>
            <person name="Yabe S."/>
            <person name="Zheng Y."/>
            <person name="Wang C.M."/>
            <person name="Sakai Y."/>
            <person name="Abe K."/>
            <person name="Yokota A."/>
            <person name="Donadio S."/>
            <person name="Cavaletti L."/>
            <person name="Monciardini P."/>
        </authorList>
    </citation>
    <scope>NUCLEOTIDE SEQUENCE [LARGE SCALE GENOMIC DNA]</scope>
    <source>
        <strain evidence="2 3">SOSP1-9</strain>
    </source>
</reference>
<evidence type="ECO:0000256" key="1">
    <source>
        <dbReference type="SAM" id="MobiDB-lite"/>
    </source>
</evidence>
<proteinExistence type="predicted"/>
<comment type="caution">
    <text evidence="2">The sequence shown here is derived from an EMBL/GenBank/DDBJ whole genome shotgun (WGS) entry which is preliminary data.</text>
</comment>
<evidence type="ECO:0000313" key="2">
    <source>
        <dbReference type="EMBL" id="GHO87864.1"/>
    </source>
</evidence>
<sequence length="69" mass="7113">MPHRLWGPVSRRRSSALHHHVAARGAQKEGPLLGTACGKGDGDKVPSGEGTGPPRCGGRQAAAEGRTYG</sequence>
<keyword evidence="3" id="KW-1185">Reference proteome</keyword>